<comment type="caution">
    <text evidence="7">The sequence shown here is derived from an EMBL/GenBank/DDBJ whole genome shotgun (WGS) entry which is preliminary data.</text>
</comment>
<keyword evidence="3" id="KW-0032">Aminotransferase</keyword>
<organism evidence="7 8">
    <name type="scientific">Actinopolyspora erythraea</name>
    <dbReference type="NCBI Taxonomy" id="414996"/>
    <lineage>
        <taxon>Bacteria</taxon>
        <taxon>Bacillati</taxon>
        <taxon>Actinomycetota</taxon>
        <taxon>Actinomycetes</taxon>
        <taxon>Actinopolysporales</taxon>
        <taxon>Actinopolysporaceae</taxon>
        <taxon>Actinopolyspora</taxon>
    </lineage>
</organism>
<dbReference type="CDD" id="cd00609">
    <property type="entry name" value="AAT_like"/>
    <property type="match status" value="1"/>
</dbReference>
<dbReference type="EMBL" id="JPMV01000046">
    <property type="protein sequence ID" value="KGI79346.1"/>
    <property type="molecule type" value="Genomic_DNA"/>
</dbReference>
<evidence type="ECO:0000256" key="3">
    <source>
        <dbReference type="ARBA" id="ARBA00022576"/>
    </source>
</evidence>
<dbReference type="PANTHER" id="PTHR46383:SF1">
    <property type="entry name" value="ASPARTATE AMINOTRANSFERASE"/>
    <property type="match status" value="1"/>
</dbReference>
<evidence type="ECO:0000313" key="7">
    <source>
        <dbReference type="EMBL" id="KGI79346.1"/>
    </source>
</evidence>
<dbReference type="Gene3D" id="3.90.1150.10">
    <property type="entry name" value="Aspartate Aminotransferase, domain 1"/>
    <property type="match status" value="1"/>
</dbReference>
<dbReference type="SUPFAM" id="SSF53383">
    <property type="entry name" value="PLP-dependent transferases"/>
    <property type="match status" value="1"/>
</dbReference>
<proteinExistence type="inferred from homology"/>
<dbReference type="InterPro" id="IPR015424">
    <property type="entry name" value="PyrdxlP-dep_Trfase"/>
</dbReference>
<comment type="similarity">
    <text evidence="2">Belongs to the class-I pyridoxal-phosphate-dependent aminotransferase family.</text>
</comment>
<evidence type="ECO:0000256" key="4">
    <source>
        <dbReference type="ARBA" id="ARBA00022679"/>
    </source>
</evidence>
<evidence type="ECO:0000259" key="6">
    <source>
        <dbReference type="Pfam" id="PF00155"/>
    </source>
</evidence>
<dbReference type="InterPro" id="IPR050596">
    <property type="entry name" value="AspAT/PAT-like"/>
</dbReference>
<evidence type="ECO:0000256" key="1">
    <source>
        <dbReference type="ARBA" id="ARBA00001933"/>
    </source>
</evidence>
<dbReference type="Pfam" id="PF00155">
    <property type="entry name" value="Aminotran_1_2"/>
    <property type="match status" value="1"/>
</dbReference>
<comment type="cofactor">
    <cofactor evidence="1">
        <name>pyridoxal 5'-phosphate</name>
        <dbReference type="ChEBI" id="CHEBI:597326"/>
    </cofactor>
</comment>
<sequence>MNPVAPPQATTGGPPGLQSRFDDLYTAVYAILDDAKTRCDPVKLYKGSHASEPHPVVTEVGAWFFTHQRGLLAYACDQASLSQEPHPEMLTEFDARHGPTVPTRQVFDILSGLSRRPDETPADFLRYVTSRRHALGAYRGGSTGFDDESRSFASGYLARLGHAVSPDEVQVFTGGFKGALISLCAAVMCRRDYDALHHSGGVMLTPEGYYQSLRLIPSLFGGTLDVVGELTGETLAAWLSEPDPRPRLVYVPLVNNATGAVLTRQRAHELARALLRHNHAHPHAPVYAVADDVYAGSYLADNLDPQPLGTVTGAELGEPDLGRMSDWTVTIVSPSKTVALPTSRIAVAATTNSALRQAMNHYRTAFSFGRAPQITELLAVAALCLTPPEWVTNWNTVYRANLDHLQGQLARINTTLDMPGPFRLDQPDGGWYLSLGIDRALFGTAVTSSVDAFAVLLNYGATRDSGVAMLPGELFGRTAHHEVSLRGNGAVTRSTLDTACARLHELAHTLRGDGGGEVIERALRQAHSVAPVPTILRHCAF</sequence>
<dbReference type="RefSeq" id="WP_043578831.1">
    <property type="nucleotide sequence ID" value="NZ_KN214181.1"/>
</dbReference>
<dbReference type="InterPro" id="IPR015421">
    <property type="entry name" value="PyrdxlP-dep_Trfase_major"/>
</dbReference>
<dbReference type="InterPro" id="IPR015422">
    <property type="entry name" value="PyrdxlP-dep_Trfase_small"/>
</dbReference>
<evidence type="ECO:0000256" key="5">
    <source>
        <dbReference type="ARBA" id="ARBA00022898"/>
    </source>
</evidence>
<keyword evidence="8" id="KW-1185">Reference proteome</keyword>
<protein>
    <recommendedName>
        <fullName evidence="6">Aminotransferase class I/classII large domain-containing protein</fullName>
    </recommendedName>
</protein>
<evidence type="ECO:0000256" key="2">
    <source>
        <dbReference type="ARBA" id="ARBA00007441"/>
    </source>
</evidence>
<gene>
    <name evidence="7" type="ORF">IL38_23865</name>
</gene>
<dbReference type="Gene3D" id="3.40.640.10">
    <property type="entry name" value="Type I PLP-dependent aspartate aminotransferase-like (Major domain)"/>
    <property type="match status" value="1"/>
</dbReference>
<name>A0ABR4WY75_9ACTN</name>
<dbReference type="Proteomes" id="UP000029737">
    <property type="component" value="Unassembled WGS sequence"/>
</dbReference>
<dbReference type="InterPro" id="IPR004839">
    <property type="entry name" value="Aminotransferase_I/II_large"/>
</dbReference>
<evidence type="ECO:0000313" key="8">
    <source>
        <dbReference type="Proteomes" id="UP000029737"/>
    </source>
</evidence>
<keyword evidence="5" id="KW-0663">Pyridoxal phosphate</keyword>
<accession>A0ABR4WY75</accession>
<dbReference type="PANTHER" id="PTHR46383">
    <property type="entry name" value="ASPARTATE AMINOTRANSFERASE"/>
    <property type="match status" value="1"/>
</dbReference>
<keyword evidence="4" id="KW-0808">Transferase</keyword>
<feature type="domain" description="Aminotransferase class I/classII large" evidence="6">
    <location>
        <begin position="166"/>
        <end position="503"/>
    </location>
</feature>
<reference evidence="7 8" key="1">
    <citation type="journal article" date="2014" name="PLoS ONE">
        <title>Identification and Characterization of a New Erythromycin Biosynthetic Gene Cluster in Actinopolyspora erythraea YIM90600, a Novel Erythronolide-Producing Halophilic Actinomycete Isolated from Salt Field.</title>
        <authorList>
            <person name="Chen D."/>
            <person name="Feng J."/>
            <person name="Huang L."/>
            <person name="Zhang Q."/>
            <person name="Wu J."/>
            <person name="Zhu X."/>
            <person name="Duan Y."/>
            <person name="Xu Z."/>
        </authorList>
    </citation>
    <scope>NUCLEOTIDE SEQUENCE [LARGE SCALE GENOMIC DNA]</scope>
    <source>
        <strain evidence="7 8">YIM90600</strain>
    </source>
</reference>